<organism evidence="1 2">
    <name type="scientific">Aspergillus steynii IBT 23096</name>
    <dbReference type="NCBI Taxonomy" id="1392250"/>
    <lineage>
        <taxon>Eukaryota</taxon>
        <taxon>Fungi</taxon>
        <taxon>Dikarya</taxon>
        <taxon>Ascomycota</taxon>
        <taxon>Pezizomycotina</taxon>
        <taxon>Eurotiomycetes</taxon>
        <taxon>Eurotiomycetidae</taxon>
        <taxon>Eurotiales</taxon>
        <taxon>Aspergillaceae</taxon>
        <taxon>Aspergillus</taxon>
        <taxon>Aspergillus subgen. Circumdati</taxon>
    </lineage>
</organism>
<dbReference type="VEuPathDB" id="FungiDB:P170DRAFT_422501"/>
<dbReference type="OrthoDB" id="4506253at2759"/>
<evidence type="ECO:0000313" key="2">
    <source>
        <dbReference type="Proteomes" id="UP000234275"/>
    </source>
</evidence>
<dbReference type="RefSeq" id="XP_024706794.1">
    <property type="nucleotide sequence ID" value="XM_024847439.1"/>
</dbReference>
<comment type="caution">
    <text evidence="1">The sequence shown here is derived from an EMBL/GenBank/DDBJ whole genome shotgun (WGS) entry which is preliminary data.</text>
</comment>
<dbReference type="EMBL" id="MSFO01000002">
    <property type="protein sequence ID" value="PLB51492.1"/>
    <property type="molecule type" value="Genomic_DNA"/>
</dbReference>
<name>A0A2I2GF41_9EURO</name>
<dbReference type="AlphaFoldDB" id="A0A2I2GF41"/>
<reference evidence="1 2" key="1">
    <citation type="submission" date="2016-12" db="EMBL/GenBank/DDBJ databases">
        <title>The genomes of Aspergillus section Nigri reveals drivers in fungal speciation.</title>
        <authorList>
            <consortium name="DOE Joint Genome Institute"/>
            <person name="Vesth T.C."/>
            <person name="Nybo J."/>
            <person name="Theobald S."/>
            <person name="Brandl J."/>
            <person name="Frisvad J.C."/>
            <person name="Nielsen K.F."/>
            <person name="Lyhne E.K."/>
            <person name="Kogle M.E."/>
            <person name="Kuo A."/>
            <person name="Riley R."/>
            <person name="Clum A."/>
            <person name="Nolan M."/>
            <person name="Lipzen A."/>
            <person name="Salamov A."/>
            <person name="Henrissat B."/>
            <person name="Wiebenga A."/>
            <person name="De Vries R.P."/>
            <person name="Grigoriev I.V."/>
            <person name="Mortensen U.H."/>
            <person name="Andersen M.R."/>
            <person name="Baker S.E."/>
        </authorList>
    </citation>
    <scope>NUCLEOTIDE SEQUENCE [LARGE SCALE GENOMIC DNA]</scope>
    <source>
        <strain evidence="1 2">IBT 23096</strain>
    </source>
</reference>
<gene>
    <name evidence="1" type="ORF">P170DRAFT_422501</name>
</gene>
<protein>
    <submittedName>
        <fullName evidence="1">Uncharacterized protein</fullName>
    </submittedName>
</protein>
<accession>A0A2I2GF41</accession>
<dbReference type="GeneID" id="36555138"/>
<proteinExistence type="predicted"/>
<dbReference type="Proteomes" id="UP000234275">
    <property type="component" value="Unassembled WGS sequence"/>
</dbReference>
<sequence>MANTATTPYDILNTFLGEYGRVTAAAPEDRVGAMWSVILTSTFPVASFAIEPQSKNPSGYTDFTVSEWTSRRGGRLVRRPFLVSTTKKAPSRGAPGWKGAEIQLKKYLRGHVQAAARGEIGSSKLFGAVAIGTEVKFYTYNKLEGHISPLHRQRQGFEVMNDAEVVIKRLEHTKRSH</sequence>
<keyword evidence="2" id="KW-1185">Reference proteome</keyword>
<evidence type="ECO:0000313" key="1">
    <source>
        <dbReference type="EMBL" id="PLB51492.1"/>
    </source>
</evidence>